<evidence type="ECO:0000259" key="3">
    <source>
        <dbReference type="PROSITE" id="PS50977"/>
    </source>
</evidence>
<evidence type="ECO:0000256" key="2">
    <source>
        <dbReference type="PROSITE-ProRule" id="PRU00335"/>
    </source>
</evidence>
<dbReference type="PROSITE" id="PS50977">
    <property type="entry name" value="HTH_TETR_2"/>
    <property type="match status" value="1"/>
</dbReference>
<dbReference type="InterPro" id="IPR001647">
    <property type="entry name" value="HTH_TetR"/>
</dbReference>
<accession>A0ABQ6G5D6</accession>
<gene>
    <name evidence="4" type="ORF">MU1_05130</name>
</gene>
<reference evidence="4 5" key="1">
    <citation type="submission" date="2023-03" db="EMBL/GenBank/DDBJ databases">
        <title>Draft genome sequence of the bacteria which degrade cell wall of Tricholomamatutake.</title>
        <authorList>
            <person name="Konishi Y."/>
            <person name="Fukuta Y."/>
            <person name="Shirasaka N."/>
        </authorList>
    </citation>
    <scope>NUCLEOTIDE SEQUENCE [LARGE SCALE GENOMIC DNA]</scope>
    <source>
        <strain evidence="5">mu1</strain>
    </source>
</reference>
<keyword evidence="1 2" id="KW-0238">DNA-binding</keyword>
<dbReference type="SUPFAM" id="SSF46689">
    <property type="entry name" value="Homeodomain-like"/>
    <property type="match status" value="1"/>
</dbReference>
<proteinExistence type="predicted"/>
<dbReference type="PRINTS" id="PR00455">
    <property type="entry name" value="HTHTETR"/>
</dbReference>
<feature type="domain" description="HTH tetR-type" evidence="3">
    <location>
        <begin position="11"/>
        <end position="71"/>
    </location>
</feature>
<evidence type="ECO:0000256" key="1">
    <source>
        <dbReference type="ARBA" id="ARBA00023125"/>
    </source>
</evidence>
<dbReference type="Gene3D" id="1.10.357.10">
    <property type="entry name" value="Tetracycline Repressor, domain 2"/>
    <property type="match status" value="1"/>
</dbReference>
<dbReference type="PANTHER" id="PTHR30055:SF220">
    <property type="entry name" value="TETR-FAMILY REGULATORY PROTEIN"/>
    <property type="match status" value="1"/>
</dbReference>
<dbReference type="RefSeq" id="WP_284236842.1">
    <property type="nucleotide sequence ID" value="NZ_BSSQ01000001.1"/>
</dbReference>
<protein>
    <submittedName>
        <fullName evidence="4">TetR family transcriptional regulator</fullName>
    </submittedName>
</protein>
<dbReference type="Pfam" id="PF00440">
    <property type="entry name" value="TetR_N"/>
    <property type="match status" value="1"/>
</dbReference>
<evidence type="ECO:0000313" key="5">
    <source>
        <dbReference type="Proteomes" id="UP001157114"/>
    </source>
</evidence>
<sequence>MSTTDRPYHHGDLRDTLIRTAMELIAKVGLNGFSVAKVAKHAGVSSGAPYRHFPDKESLLSATGIVFLTGLTSRINAAVQATGNPVDRLAAVAAAIASYMIDHNVGFELFSSLRGSSYTEFHEQSRKMMDMLLAIVQEADPNASWEKVVELMEALLAVSTGYANLYNQSIYSDRKVTQAEFAERAATTMRYLIMGRKMK</sequence>
<name>A0ABQ6G5D6_9BACL</name>
<comment type="caution">
    <text evidence="4">The sequence shown here is derived from an EMBL/GenBank/DDBJ whole genome shotgun (WGS) entry which is preliminary data.</text>
</comment>
<dbReference type="InterPro" id="IPR050109">
    <property type="entry name" value="HTH-type_TetR-like_transc_reg"/>
</dbReference>
<evidence type="ECO:0000313" key="4">
    <source>
        <dbReference type="EMBL" id="GLX66169.1"/>
    </source>
</evidence>
<organism evidence="4 5">
    <name type="scientific">Paenibacillus glycanilyticus</name>
    <dbReference type="NCBI Taxonomy" id="126569"/>
    <lineage>
        <taxon>Bacteria</taxon>
        <taxon>Bacillati</taxon>
        <taxon>Bacillota</taxon>
        <taxon>Bacilli</taxon>
        <taxon>Bacillales</taxon>
        <taxon>Paenibacillaceae</taxon>
        <taxon>Paenibacillus</taxon>
    </lineage>
</organism>
<keyword evidence="5" id="KW-1185">Reference proteome</keyword>
<dbReference type="PANTHER" id="PTHR30055">
    <property type="entry name" value="HTH-TYPE TRANSCRIPTIONAL REGULATOR RUTR"/>
    <property type="match status" value="1"/>
</dbReference>
<feature type="DNA-binding region" description="H-T-H motif" evidence="2">
    <location>
        <begin position="34"/>
        <end position="53"/>
    </location>
</feature>
<dbReference type="EMBL" id="BSSQ01000001">
    <property type="protein sequence ID" value="GLX66169.1"/>
    <property type="molecule type" value="Genomic_DNA"/>
</dbReference>
<dbReference type="InterPro" id="IPR009057">
    <property type="entry name" value="Homeodomain-like_sf"/>
</dbReference>
<dbReference type="Proteomes" id="UP001157114">
    <property type="component" value="Unassembled WGS sequence"/>
</dbReference>